<comment type="caution">
    <text evidence="1">The sequence shown here is derived from an EMBL/GenBank/DDBJ whole genome shotgun (WGS) entry which is preliminary data.</text>
</comment>
<proteinExistence type="predicted"/>
<accession>A0A395M2D5</accession>
<evidence type="ECO:0000313" key="2">
    <source>
        <dbReference type="Proteomes" id="UP000266389"/>
    </source>
</evidence>
<reference evidence="1 2" key="1">
    <citation type="journal article" date="2011" name="ISME J.">
        <title>Community ecology of hot spring cyanobacterial mats: predominant populations and their functional potential.</title>
        <authorList>
            <person name="Klatt C.G."/>
            <person name="Wood J.M."/>
            <person name="Rusch D.B."/>
            <person name="Bateson M.M."/>
            <person name="Hamamura N."/>
            <person name="Heidelberg J.F."/>
            <person name="Grossman A.R."/>
            <person name="Bhaya D."/>
            <person name="Cohan F.M."/>
            <person name="Kuhl M."/>
            <person name="Bryant D.A."/>
            <person name="Ward D.M."/>
        </authorList>
    </citation>
    <scope>NUCLEOTIDE SEQUENCE [LARGE SCALE GENOMIC DNA]</scope>
    <source>
        <strain evidence="1">OS</strain>
    </source>
</reference>
<organism evidence="1 2">
    <name type="scientific">Candidatus Thermochlorobacter aerophilus</name>
    <dbReference type="NCBI Taxonomy" id="1868324"/>
    <lineage>
        <taxon>Bacteria</taxon>
        <taxon>Pseudomonadati</taxon>
        <taxon>Chlorobiota</taxon>
        <taxon>Chlorobiia</taxon>
        <taxon>Chlorobiales</taxon>
        <taxon>Candidatus Thermochlorobacteriaceae</taxon>
        <taxon>Candidatus Thermochlorobacter</taxon>
    </lineage>
</organism>
<sequence>MTGDVIPSVARNPVWMLHFVQHDRLGMANLTLLSLSFKKERDVSASPKQGEVNPARECFTALMLRSA</sequence>
<dbReference type="AlphaFoldDB" id="A0A395M2D5"/>
<evidence type="ECO:0000313" key="1">
    <source>
        <dbReference type="EMBL" id="RFM24937.1"/>
    </source>
</evidence>
<name>A0A395M2D5_9BACT</name>
<dbReference type="Proteomes" id="UP000266389">
    <property type="component" value="Unassembled WGS sequence"/>
</dbReference>
<protein>
    <submittedName>
        <fullName evidence="1">Uncharacterized protein</fullName>
    </submittedName>
</protein>
<dbReference type="EMBL" id="PHFL01000014">
    <property type="protein sequence ID" value="RFM24937.1"/>
    <property type="molecule type" value="Genomic_DNA"/>
</dbReference>
<gene>
    <name evidence="1" type="ORF">D0433_03280</name>
</gene>